<dbReference type="InterPro" id="IPR027417">
    <property type="entry name" value="P-loop_NTPase"/>
</dbReference>
<dbReference type="InterPro" id="IPR003593">
    <property type="entry name" value="AAA+_ATPase"/>
</dbReference>
<dbReference type="Gene3D" id="3.40.50.300">
    <property type="entry name" value="P-loop containing nucleotide triphosphate hydrolases"/>
    <property type="match status" value="2"/>
</dbReference>
<reference evidence="14 15" key="1">
    <citation type="submission" date="2024-03" db="EMBL/GenBank/DDBJ databases">
        <title>Genome-scale model development and genomic sequencing of the oleaginous clade Lipomyces.</title>
        <authorList>
            <consortium name="Lawrence Berkeley National Laboratory"/>
            <person name="Czajka J.J."/>
            <person name="Han Y."/>
            <person name="Kim J."/>
            <person name="Mondo S.J."/>
            <person name="Hofstad B.A."/>
            <person name="Robles A."/>
            <person name="Haridas S."/>
            <person name="Riley R."/>
            <person name="LaButti K."/>
            <person name="Pangilinan J."/>
            <person name="Andreopoulos W."/>
            <person name="Lipzen A."/>
            <person name="Yan J."/>
            <person name="Wang M."/>
            <person name="Ng V."/>
            <person name="Grigoriev I.V."/>
            <person name="Spatafora J.W."/>
            <person name="Magnuson J.K."/>
            <person name="Baker S.E."/>
            <person name="Pomraning K.R."/>
        </authorList>
    </citation>
    <scope>NUCLEOTIDE SEQUENCE [LARGE SCALE GENOMIC DNA]</scope>
    <source>
        <strain evidence="14 15">Phaff 52-87</strain>
    </source>
</reference>
<feature type="coiled-coil region" evidence="10">
    <location>
        <begin position="13"/>
        <end position="47"/>
    </location>
</feature>
<feature type="region of interest" description="Disordered" evidence="11">
    <location>
        <begin position="769"/>
        <end position="801"/>
    </location>
</feature>
<comment type="subcellular location">
    <subcellularLocation>
        <location evidence="1">Membrane</location>
        <topology evidence="1">Multi-pass membrane protein</topology>
    </subcellularLocation>
</comment>
<evidence type="ECO:0000256" key="7">
    <source>
        <dbReference type="ARBA" id="ARBA00022840"/>
    </source>
</evidence>
<evidence type="ECO:0000256" key="2">
    <source>
        <dbReference type="ARBA" id="ARBA00006012"/>
    </source>
</evidence>
<feature type="transmembrane region" description="Helical" evidence="12">
    <location>
        <begin position="475"/>
        <end position="499"/>
    </location>
</feature>
<feature type="transmembrane region" description="Helical" evidence="12">
    <location>
        <begin position="725"/>
        <end position="744"/>
    </location>
</feature>
<evidence type="ECO:0000256" key="12">
    <source>
        <dbReference type="SAM" id="Phobius"/>
    </source>
</evidence>
<evidence type="ECO:0000259" key="13">
    <source>
        <dbReference type="PROSITE" id="PS50893"/>
    </source>
</evidence>
<feature type="domain" description="ABC transporter" evidence="13">
    <location>
        <begin position="114"/>
        <end position="365"/>
    </location>
</feature>
<dbReference type="InterPro" id="IPR010929">
    <property type="entry name" value="PDR_CDR_ABC"/>
</dbReference>
<dbReference type="SUPFAM" id="SSF52540">
    <property type="entry name" value="P-loop containing nucleoside triphosphate hydrolases"/>
    <property type="match status" value="2"/>
</dbReference>
<dbReference type="InterPro" id="IPR003439">
    <property type="entry name" value="ABC_transporter-like_ATP-bd"/>
</dbReference>
<proteinExistence type="inferred from homology"/>
<feature type="transmembrane region" description="Helical" evidence="12">
    <location>
        <begin position="1295"/>
        <end position="1314"/>
    </location>
</feature>
<keyword evidence="15" id="KW-1185">Reference proteome</keyword>
<feature type="transmembrane region" description="Helical" evidence="12">
    <location>
        <begin position="617"/>
        <end position="637"/>
    </location>
</feature>
<feature type="domain" description="ABC transporter" evidence="13">
    <location>
        <begin position="813"/>
        <end position="1054"/>
    </location>
</feature>
<evidence type="ECO:0000256" key="3">
    <source>
        <dbReference type="ARBA" id="ARBA00022448"/>
    </source>
</evidence>
<feature type="compositionally biased region" description="Low complexity" evidence="11">
    <location>
        <begin position="780"/>
        <end position="795"/>
    </location>
</feature>
<dbReference type="Pfam" id="PF01061">
    <property type="entry name" value="ABC2_membrane"/>
    <property type="match status" value="2"/>
</dbReference>
<gene>
    <name evidence="14" type="ORF">BZA70DRAFT_233205</name>
</gene>
<dbReference type="Pfam" id="PF06422">
    <property type="entry name" value="PDR_CDR"/>
    <property type="match status" value="1"/>
</dbReference>
<dbReference type="PROSITE" id="PS00211">
    <property type="entry name" value="ABC_TRANSPORTER_1"/>
    <property type="match status" value="1"/>
</dbReference>
<evidence type="ECO:0000256" key="6">
    <source>
        <dbReference type="ARBA" id="ARBA00022741"/>
    </source>
</evidence>
<dbReference type="InterPro" id="IPR043926">
    <property type="entry name" value="ABCG_dom"/>
</dbReference>
<dbReference type="PANTHER" id="PTHR19241">
    <property type="entry name" value="ATP-BINDING CASSETTE TRANSPORTER"/>
    <property type="match status" value="1"/>
</dbReference>
<comment type="similarity">
    <text evidence="2">Belongs to the ABC transporter superfamily. ABCG family. PDR (TC 3.A.1.205) subfamily.</text>
</comment>
<dbReference type="Pfam" id="PF00005">
    <property type="entry name" value="ABC_tran"/>
    <property type="match status" value="2"/>
</dbReference>
<feature type="transmembrane region" description="Helical" evidence="12">
    <location>
        <begin position="1415"/>
        <end position="1436"/>
    </location>
</feature>
<dbReference type="InterPro" id="IPR029481">
    <property type="entry name" value="ABC_trans_N"/>
</dbReference>
<dbReference type="EMBL" id="JBBJBU010000001">
    <property type="protein sequence ID" value="KAK7207385.1"/>
    <property type="molecule type" value="Genomic_DNA"/>
</dbReference>
<dbReference type="RefSeq" id="XP_064770418.1">
    <property type="nucleotide sequence ID" value="XM_064910253.1"/>
</dbReference>
<feature type="transmembrane region" description="Helical" evidence="12">
    <location>
        <begin position="1181"/>
        <end position="1199"/>
    </location>
</feature>
<dbReference type="Pfam" id="PF14510">
    <property type="entry name" value="ABC_trans_N"/>
    <property type="match status" value="1"/>
</dbReference>
<dbReference type="Proteomes" id="UP001498771">
    <property type="component" value="Unassembled WGS sequence"/>
</dbReference>
<evidence type="ECO:0000313" key="14">
    <source>
        <dbReference type="EMBL" id="KAK7207385.1"/>
    </source>
</evidence>
<dbReference type="PROSITE" id="PS50893">
    <property type="entry name" value="ABC_TRANSPORTER_2"/>
    <property type="match status" value="2"/>
</dbReference>
<feature type="transmembrane region" description="Helical" evidence="12">
    <location>
        <begin position="587"/>
        <end position="605"/>
    </location>
</feature>
<protein>
    <submittedName>
        <fullName evidence="14">ABC-2 type transporter-domain-containing protein</fullName>
    </submittedName>
</protein>
<keyword evidence="4 12" id="KW-0812">Transmembrane</keyword>
<keyword evidence="7" id="KW-0067">ATP-binding</keyword>
<dbReference type="InterPro" id="IPR034001">
    <property type="entry name" value="ABCG_PDR_1"/>
</dbReference>
<evidence type="ECO:0000256" key="8">
    <source>
        <dbReference type="ARBA" id="ARBA00022989"/>
    </source>
</evidence>
<feature type="transmembrane region" description="Helical" evidence="12">
    <location>
        <begin position="505"/>
        <end position="525"/>
    </location>
</feature>
<dbReference type="InterPro" id="IPR034003">
    <property type="entry name" value="ABCG_PDR_2"/>
</dbReference>
<evidence type="ECO:0000256" key="4">
    <source>
        <dbReference type="ARBA" id="ARBA00022692"/>
    </source>
</evidence>
<evidence type="ECO:0000256" key="10">
    <source>
        <dbReference type="SAM" id="Coils"/>
    </source>
</evidence>
<dbReference type="CDD" id="cd03233">
    <property type="entry name" value="ABCG_PDR_domain1"/>
    <property type="match status" value="1"/>
</dbReference>
<evidence type="ECO:0000313" key="15">
    <source>
        <dbReference type="Proteomes" id="UP001498771"/>
    </source>
</evidence>
<name>A0ABR1FC30_9ASCO</name>
<dbReference type="InterPro" id="IPR013525">
    <property type="entry name" value="ABC2_TM"/>
</dbReference>
<feature type="transmembrane region" description="Helical" evidence="12">
    <location>
        <begin position="1220"/>
        <end position="1245"/>
    </location>
</feature>
<keyword evidence="10" id="KW-0175">Coiled coil</keyword>
<evidence type="ECO:0000256" key="1">
    <source>
        <dbReference type="ARBA" id="ARBA00004141"/>
    </source>
</evidence>
<sequence>MSSDASSSIDLELNDVEQQYARERQEIHQVAQDLDRLENLARVLSTRSAAHADEGLDEDDFNLERILRRSLQRAEDDGIKHRSHGALFQNLTVQGIDMGAKALLTVGEVLKTPLNIVSMIKEARNKKYRNIIEGFDGVVRSGEMLLVLGRPGSGCSTFLRVMAGEVDSFTGVSGEITYDGIDQKTMKGRFKGDLLFSPEQDIHFPVLNVNETLSFAADIKAPRVRSGNVSRQEYVNNVRDILATVYGLRHTYNTRVGNDYIRGVSGGERKRVSLAEVMAGGARFVSWDNSTRGLDASTALEYAQTLRTTTNLLKTTAIVAIYQAGENIYTLFDKVTVIYAGRQIYFGRVGEARKYFEDMGYVCAPRQTTAEFLTALTDPAQVPVKDGMQGKVPFTPEEFVAYWKASADYKRLLNEMDEYRAELAPSEKLDYMMASSTQERPLHGKRKGSPYTLSFWMQLRILMRRGIQRQKGDKAYVFSTIFSSIAQSLIVGSLFYNISPTYNGAFSRGGCMYFAILYFTVNALAEMAMTYPQRMIVEKQKRFAFYHPAAESISAFITSLPLRFFNYVTFSLIFYFIPMFNETPSQFFIFFLFVQLTTTCIALFFQAIAAFSPTLEAANAVAGLGLMITFIYAGYLIPVPLMKVWFRWLNYLNPLRFGFEVLISNEMHGRKMDCTANLIPSGGKYEDMALDYRVCAATGSQTAKDYVLGDDYLSEKFNFSFGHTWRNFGIVLAYFILFFVLSAIGSEITSPRGMVGDVLVFRRGHMPGDEEKKQARLTDNSSSANSKNESSSDSSQEGKNKQDDLAMTEIFSWQHVDYTVTLPNGEDRQLLCDVQGYTKPGTLTALMGESGAGKTTLLNNLAQRINVGVISGDMLVDGKPIRADFKRRTGYVQQQDLHVAECTVRESLRFSAALRQPSSVPLAEKYEYCERVIEMLEMQPYAEAVVGVLGQGLNVEQRKKLSIGVELAAKPSLLMFLDEPTSGLDSQSAWAIVQLLRRLADAGQSILCTIHQPSATLFEQFDKLLLLKRGGKTVYFGPIGKSSSTLVNYFEANGAPKCGEDENPAEYILNCIGAGATASVNRDWHEIWTASPEYATLTKEIEDMHAELRQKPAMEVSKELSRRYAASPWMQLKYVTGRMFLQYWRDPNYIVAKTILMISSGLFVGFSFWNANHTVLGIQNLLFGVFLAIMVSVPMMNQMQPRVILLRELYEVRESASNTYHWMALLSATIIAELPYNIVLSTVYYCCYYFPIHFHRATTYAGYQYFVYGLIFPIYYTTFGLLITTLSPDAATANIITGLLMCFILSFAGIFQPYSAIPHFWKFMYRISPLTYFLESMLGNVLHDVEVRCGDDEFNVFNPPDGQTCYQYAADFLTTSGGYINNPNATSLCQYCQYTTGDDYLSTINVKFSHRWRDIGFLCVYLVFNVFAAFIVYYFLRIAKIDVFGSIKKRLRR</sequence>
<dbReference type="GeneID" id="90035765"/>
<comment type="caution">
    <text evidence="14">The sequence shown here is derived from an EMBL/GenBank/DDBJ whole genome shotgun (WGS) entry which is preliminary data.</text>
</comment>
<feature type="transmembrane region" description="Helical" evidence="12">
    <location>
        <begin position="1265"/>
        <end position="1283"/>
    </location>
</feature>
<keyword evidence="8 12" id="KW-1133">Transmembrane helix</keyword>
<dbReference type="Pfam" id="PF19055">
    <property type="entry name" value="ABC2_membrane_7"/>
    <property type="match status" value="1"/>
</dbReference>
<feature type="transmembrane region" description="Helical" evidence="12">
    <location>
        <begin position="1148"/>
        <end position="1169"/>
    </location>
</feature>
<evidence type="ECO:0000256" key="5">
    <source>
        <dbReference type="ARBA" id="ARBA00022737"/>
    </source>
</evidence>
<dbReference type="CDD" id="cd03232">
    <property type="entry name" value="ABCG_PDR_domain2"/>
    <property type="match status" value="1"/>
</dbReference>
<dbReference type="InterPro" id="IPR017871">
    <property type="entry name" value="ABC_transporter-like_CS"/>
</dbReference>
<keyword evidence="3" id="KW-0813">Transport</keyword>
<evidence type="ECO:0000256" key="11">
    <source>
        <dbReference type="SAM" id="MobiDB-lite"/>
    </source>
</evidence>
<dbReference type="SMART" id="SM00382">
    <property type="entry name" value="AAA"/>
    <property type="match status" value="2"/>
</dbReference>
<accession>A0ABR1FC30</accession>
<keyword evidence="9 12" id="KW-0472">Membrane</keyword>
<keyword evidence="5" id="KW-0677">Repeat</keyword>
<keyword evidence="6" id="KW-0547">Nucleotide-binding</keyword>
<organism evidence="14 15">
    <name type="scientific">Myxozyma melibiosi</name>
    <dbReference type="NCBI Taxonomy" id="54550"/>
    <lineage>
        <taxon>Eukaryota</taxon>
        <taxon>Fungi</taxon>
        <taxon>Dikarya</taxon>
        <taxon>Ascomycota</taxon>
        <taxon>Saccharomycotina</taxon>
        <taxon>Lipomycetes</taxon>
        <taxon>Lipomycetales</taxon>
        <taxon>Lipomycetaceae</taxon>
        <taxon>Myxozyma</taxon>
    </lineage>
</organism>
<evidence type="ECO:0000256" key="9">
    <source>
        <dbReference type="ARBA" id="ARBA00023136"/>
    </source>
</evidence>